<dbReference type="Proteomes" id="UP000037600">
    <property type="component" value="Unassembled WGS sequence"/>
</dbReference>
<dbReference type="InterPro" id="IPR003423">
    <property type="entry name" value="OMP_efflux"/>
</dbReference>
<accession>A0A0J8H0P1</accession>
<keyword evidence="3" id="KW-1185">Reference proteome</keyword>
<dbReference type="RefSeq" id="WP_048689639.1">
    <property type="nucleotide sequence ID" value="NZ_KQ130483.1"/>
</dbReference>
<proteinExistence type="inferred from homology"/>
<dbReference type="EMBL" id="LAZL01000003">
    <property type="protein sequence ID" value="KMT66583.1"/>
    <property type="molecule type" value="Genomic_DNA"/>
</dbReference>
<dbReference type="GO" id="GO:0015562">
    <property type="term" value="F:efflux transmembrane transporter activity"/>
    <property type="evidence" value="ECO:0007669"/>
    <property type="project" value="InterPro"/>
</dbReference>
<comment type="caution">
    <text evidence="2">The sequence shown here is derived from an EMBL/GenBank/DDBJ whole genome shotgun (WGS) entry which is preliminary data.</text>
</comment>
<organism evidence="2 3">
    <name type="scientific">Catenovulum maritimum</name>
    <dbReference type="NCBI Taxonomy" id="1513271"/>
    <lineage>
        <taxon>Bacteria</taxon>
        <taxon>Pseudomonadati</taxon>
        <taxon>Pseudomonadota</taxon>
        <taxon>Gammaproteobacteria</taxon>
        <taxon>Alteromonadales</taxon>
        <taxon>Alteromonadaceae</taxon>
        <taxon>Catenovulum</taxon>
    </lineage>
</organism>
<evidence type="ECO:0000313" key="3">
    <source>
        <dbReference type="Proteomes" id="UP000037600"/>
    </source>
</evidence>
<evidence type="ECO:0000313" key="2">
    <source>
        <dbReference type="EMBL" id="KMT66583.1"/>
    </source>
</evidence>
<reference evidence="2 3" key="1">
    <citation type="submission" date="2015-04" db="EMBL/GenBank/DDBJ databases">
        <title>Draft Genome Sequence of the Novel Agar-Digesting Marine Bacterium Q1.</title>
        <authorList>
            <person name="Li Y."/>
            <person name="Li D."/>
            <person name="Chen G."/>
            <person name="Du Z."/>
        </authorList>
    </citation>
    <scope>NUCLEOTIDE SEQUENCE [LARGE SCALE GENOMIC DNA]</scope>
    <source>
        <strain evidence="2 3">Q1</strain>
    </source>
</reference>
<comment type="similarity">
    <text evidence="1">Belongs to the outer membrane factor (OMF) (TC 1.B.17) family.</text>
</comment>
<dbReference type="PANTHER" id="PTHR30203:SF23">
    <property type="entry name" value="OUTER MEMBRANE EFFLUX PROTEIN"/>
    <property type="match status" value="1"/>
</dbReference>
<dbReference type="Gene3D" id="1.20.1600.10">
    <property type="entry name" value="Outer membrane efflux proteins (OEP)"/>
    <property type="match status" value="1"/>
</dbReference>
<dbReference type="STRING" id="1513271.XM47_03365"/>
<dbReference type="SUPFAM" id="SSF56954">
    <property type="entry name" value="Outer membrane efflux proteins (OEP)"/>
    <property type="match status" value="1"/>
</dbReference>
<dbReference type="InterPro" id="IPR010131">
    <property type="entry name" value="MdtP/NodT-like"/>
</dbReference>
<dbReference type="Gene3D" id="2.20.200.10">
    <property type="entry name" value="Outer membrane efflux proteins (OEP)"/>
    <property type="match status" value="1"/>
</dbReference>
<name>A0A0J8H0P1_9ALTE</name>
<sequence>MRFIQVGVQALGLLFFCTSCSLKHESEVLDKLNLPENWGQAASANDLADIARDSDEDKAYFIEEFNWVKSLFGQNFHHLTKQAITSNINLNKQYYSIQQSKLSLTSENSKYLPVLNSNFEFHRNKDRTNLKLGAASAMPLDVWGKLGDQVKQKQFTYWQNIIRYQSQQFDLAMQFSKLHLQVIQSTKLQNLLFEKVDIAARKLNSLEKQYKRGLVNLSAVYGARNAYRSAEANLLKEQNQLAQLNRNISIIFGDYPQLHEDILSEFKLDDSLPELPKVLPAQLLEQRADLRLAWLNILNQQTNVAIQYKNRFPSFSLTLDTEESSDELSKLVKFGDITWNLKAKVFAPIFAAGRYKRAQQSAEIELDKVELNYLITAYNAFLQVENSLSKKQLTEYEIDTAEILWANSQQALRLAENRYHQGLGNYATYLNAQNALIDNEIKLIKAKFNHITQYLNLYSALGGDWFDSAQAPESSNNNSKGS</sequence>
<dbReference type="AlphaFoldDB" id="A0A0J8H0P1"/>
<protein>
    <recommendedName>
        <fullName evidence="4">RND transporter</fullName>
    </recommendedName>
</protein>
<dbReference type="Pfam" id="PF02321">
    <property type="entry name" value="OEP"/>
    <property type="match status" value="2"/>
</dbReference>
<dbReference type="OrthoDB" id="9770517at2"/>
<evidence type="ECO:0000256" key="1">
    <source>
        <dbReference type="ARBA" id="ARBA00007613"/>
    </source>
</evidence>
<evidence type="ECO:0008006" key="4">
    <source>
        <dbReference type="Google" id="ProtNLM"/>
    </source>
</evidence>
<gene>
    <name evidence="2" type="ORF">XM47_03365</name>
</gene>
<dbReference type="PANTHER" id="PTHR30203">
    <property type="entry name" value="OUTER MEMBRANE CATION EFFLUX PROTEIN"/>
    <property type="match status" value="1"/>
</dbReference>